<protein>
    <recommendedName>
        <fullName evidence="4">Short-chain dehydrogenase</fullName>
    </recommendedName>
</protein>
<dbReference type="PRINTS" id="PR00081">
    <property type="entry name" value="GDHRDH"/>
</dbReference>
<evidence type="ECO:0000256" key="1">
    <source>
        <dbReference type="ARBA" id="ARBA00023002"/>
    </source>
</evidence>
<keyword evidence="1" id="KW-0560">Oxidoreductase</keyword>
<dbReference type="Pfam" id="PF00106">
    <property type="entry name" value="adh_short"/>
    <property type="match status" value="1"/>
</dbReference>
<dbReference type="PANTHER" id="PTHR43157:SF31">
    <property type="entry name" value="PHOSPHATIDYLINOSITOL-GLYCAN BIOSYNTHESIS CLASS F PROTEIN"/>
    <property type="match status" value="1"/>
</dbReference>
<evidence type="ECO:0000313" key="3">
    <source>
        <dbReference type="Proteomes" id="UP000775547"/>
    </source>
</evidence>
<comment type="caution">
    <text evidence="2">The sequence shown here is derived from an EMBL/GenBank/DDBJ whole genome shotgun (WGS) entry which is preliminary data.</text>
</comment>
<dbReference type="InterPro" id="IPR036291">
    <property type="entry name" value="NAD(P)-bd_dom_sf"/>
</dbReference>
<dbReference type="InterPro" id="IPR002347">
    <property type="entry name" value="SDR_fam"/>
</dbReference>
<dbReference type="SUPFAM" id="SSF51735">
    <property type="entry name" value="NAD(P)-binding Rossmann-fold domains"/>
    <property type="match status" value="1"/>
</dbReference>
<evidence type="ECO:0008006" key="4">
    <source>
        <dbReference type="Google" id="ProtNLM"/>
    </source>
</evidence>
<keyword evidence="3" id="KW-1185">Reference proteome</keyword>
<dbReference type="Gene3D" id="3.40.50.720">
    <property type="entry name" value="NAD(P)-binding Rossmann-like Domain"/>
    <property type="match status" value="1"/>
</dbReference>
<dbReference type="EMBL" id="JABCKV010000091">
    <property type="protein sequence ID" value="KAG5643888.1"/>
    <property type="molecule type" value="Genomic_DNA"/>
</dbReference>
<name>A0A9P7KAX9_9AGAR</name>
<organism evidence="2 3">
    <name type="scientific">Asterophora parasitica</name>
    <dbReference type="NCBI Taxonomy" id="117018"/>
    <lineage>
        <taxon>Eukaryota</taxon>
        <taxon>Fungi</taxon>
        <taxon>Dikarya</taxon>
        <taxon>Basidiomycota</taxon>
        <taxon>Agaricomycotina</taxon>
        <taxon>Agaricomycetes</taxon>
        <taxon>Agaricomycetidae</taxon>
        <taxon>Agaricales</taxon>
        <taxon>Tricholomatineae</taxon>
        <taxon>Lyophyllaceae</taxon>
        <taxon>Asterophora</taxon>
    </lineage>
</organism>
<dbReference type="OrthoDB" id="542013at2759"/>
<sequence>MGKFTFFGFLGEQWSKVPPVATADLTSKTIVVIGANTGLGFEASKHFARQNPARLILACRSKEKGEAAIETLQRETEYRSAELWIIDLTNFSSVVAFADKFEKDGGRLDILLANAAVSPVDYTATPDGWESTIQVNNLALSLLSLRLLPALIQTAKKHSTQPRLVVASSELHFVSKIDKNVLQGNEIYKTLNSEEFSTPSAMSTRYFDSKLLAILFVQALNERLLVYPVIVNSVNPGLCHSQIRRDFKGLQKIVTGLLVKVFARTTEEGGRQLVWASLGGAEDENKLRGAYLSSCEVSEASDFAIGLGYAGTVGVIEEQVGLFQTQ</sequence>
<dbReference type="GO" id="GO:0016491">
    <property type="term" value="F:oxidoreductase activity"/>
    <property type="evidence" value="ECO:0007669"/>
    <property type="project" value="UniProtKB-KW"/>
</dbReference>
<reference evidence="2" key="1">
    <citation type="submission" date="2020-07" db="EMBL/GenBank/DDBJ databases">
        <authorList>
            <person name="Nieuwenhuis M."/>
            <person name="Van De Peppel L.J.J."/>
        </authorList>
    </citation>
    <scope>NUCLEOTIDE SEQUENCE</scope>
    <source>
        <strain evidence="2">AP01</strain>
        <tissue evidence="2">Mycelium</tissue>
    </source>
</reference>
<reference evidence="2" key="2">
    <citation type="submission" date="2021-10" db="EMBL/GenBank/DDBJ databases">
        <title>Phylogenomics reveals ancestral predisposition of the termite-cultivated fungus Termitomyces towards a domesticated lifestyle.</title>
        <authorList>
            <person name="Auxier B."/>
            <person name="Grum-Grzhimaylo A."/>
            <person name="Cardenas M.E."/>
            <person name="Lodge J.D."/>
            <person name="Laessoe T."/>
            <person name="Pedersen O."/>
            <person name="Smith M.E."/>
            <person name="Kuyper T.W."/>
            <person name="Franco-Molano E.A."/>
            <person name="Baroni T.J."/>
            <person name="Aanen D.K."/>
        </authorList>
    </citation>
    <scope>NUCLEOTIDE SEQUENCE</scope>
    <source>
        <strain evidence="2">AP01</strain>
        <tissue evidence="2">Mycelium</tissue>
    </source>
</reference>
<gene>
    <name evidence="2" type="ORF">DXG03_009518</name>
</gene>
<evidence type="ECO:0000313" key="2">
    <source>
        <dbReference type="EMBL" id="KAG5643888.1"/>
    </source>
</evidence>
<accession>A0A9P7KAX9</accession>
<dbReference type="PANTHER" id="PTHR43157">
    <property type="entry name" value="PHOSPHATIDYLINOSITOL-GLYCAN BIOSYNTHESIS CLASS F PROTEIN-RELATED"/>
    <property type="match status" value="1"/>
</dbReference>
<proteinExistence type="predicted"/>
<dbReference type="Proteomes" id="UP000775547">
    <property type="component" value="Unassembled WGS sequence"/>
</dbReference>
<dbReference type="AlphaFoldDB" id="A0A9P7KAX9"/>